<dbReference type="SUPFAM" id="SSF52540">
    <property type="entry name" value="P-loop containing nucleoside triphosphate hydrolases"/>
    <property type="match status" value="1"/>
</dbReference>
<dbReference type="PROSITE" id="PS51274">
    <property type="entry name" value="GATASE_COBBQ"/>
    <property type="match status" value="1"/>
</dbReference>
<comment type="miscellaneous">
    <text evidence="7">The a and c carboxylates of hydrogenobyrinate are activated for nucleophilic attack via formation of a phosphorylated intermediate by ATP. CobB catalyzes first the amidation of the c-carboxylate, and then that of the a-carboxylate.</text>
</comment>
<reference evidence="10 11" key="1">
    <citation type="submission" date="2018-11" db="EMBL/GenBank/DDBJ databases">
        <title>Rhodococcus spongicola sp. nov. and Rhodococcus xishaensis sp. nov. from marine sponges.</title>
        <authorList>
            <person name="Li L."/>
            <person name="Lin H.W."/>
        </authorList>
    </citation>
    <scope>NUCLEOTIDE SEQUENCE [LARGE SCALE GENOMIC DNA]</scope>
    <source>
        <strain evidence="10 11">LHW51113</strain>
    </source>
</reference>
<comment type="pathway">
    <text evidence="7">Cofactor biosynthesis; adenosylcobalamin biosynthesis; cob(II)yrinate a,c-diamide from precorrin-2 (aerobic route): step 9/10.</text>
</comment>
<feature type="active site" description="Nucleophile" evidence="7">
    <location>
        <position position="341"/>
    </location>
</feature>
<dbReference type="GO" id="GO:0042242">
    <property type="term" value="F:cobyrinic acid a,c-diamide synthase activity"/>
    <property type="evidence" value="ECO:0007669"/>
    <property type="project" value="InterPro"/>
</dbReference>
<dbReference type="AlphaFoldDB" id="A0A438AYU8"/>
<keyword evidence="11" id="KW-1185">Reference proteome</keyword>
<comment type="caution">
    <text evidence="10">The sequence shown here is derived from an EMBL/GenBank/DDBJ whole genome shotgun (WGS) entry which is preliminary data.</text>
</comment>
<evidence type="ECO:0000313" key="11">
    <source>
        <dbReference type="Proteomes" id="UP000283479"/>
    </source>
</evidence>
<comment type="similarity">
    <text evidence="7">Belongs to the CobB/CbiA family.</text>
</comment>
<comment type="domain">
    <text evidence="7">Comprises of two domains. The C-terminal domain contains the binding site for glutamine and catalyzes the hydrolysis of this substrate to glutamate and ammonia. The N-terminal domain is anticipated to bind ATP and hydrogenobyrinate and catalyzes the ultimate synthesis of the diamide product. The ammonia produced via the glutaminase domain is probably translocated to the adjacent domain via a molecular tunnel, where it reacts with an activated intermediate.</text>
</comment>
<dbReference type="PANTHER" id="PTHR43873">
    <property type="entry name" value="COBYRINATE A,C-DIAMIDE SYNTHASE"/>
    <property type="match status" value="1"/>
</dbReference>
<evidence type="ECO:0000259" key="8">
    <source>
        <dbReference type="Pfam" id="PF01656"/>
    </source>
</evidence>
<dbReference type="UniPathway" id="UPA00148">
    <property type="reaction ID" value="UER00220"/>
</dbReference>
<feature type="domain" description="CobQ/CobB/MinD/ParA nucleotide binding" evidence="8">
    <location>
        <begin position="8"/>
        <end position="198"/>
    </location>
</feature>
<proteinExistence type="inferred from homology"/>
<comment type="catalytic activity">
    <reaction evidence="7">
        <text>hydrogenobyrinate + 2 L-glutamine + 2 ATP + 2 H2O = hydrogenobyrinate a,c-diamide + 2 L-glutamate + 2 ADP + 2 phosphate + 2 H(+)</text>
        <dbReference type="Rhea" id="RHEA:12544"/>
        <dbReference type="ChEBI" id="CHEBI:15377"/>
        <dbReference type="ChEBI" id="CHEBI:15378"/>
        <dbReference type="ChEBI" id="CHEBI:29985"/>
        <dbReference type="ChEBI" id="CHEBI:30616"/>
        <dbReference type="ChEBI" id="CHEBI:43474"/>
        <dbReference type="ChEBI" id="CHEBI:58359"/>
        <dbReference type="ChEBI" id="CHEBI:77873"/>
        <dbReference type="ChEBI" id="CHEBI:77874"/>
        <dbReference type="ChEBI" id="CHEBI:456216"/>
        <dbReference type="EC" id="6.3.5.9"/>
    </reaction>
</comment>
<dbReference type="Gene3D" id="3.40.50.880">
    <property type="match status" value="1"/>
</dbReference>
<dbReference type="CDD" id="cd05388">
    <property type="entry name" value="CobB_N"/>
    <property type="match status" value="1"/>
</dbReference>
<dbReference type="PANTHER" id="PTHR43873:SF1">
    <property type="entry name" value="COBYRINATE A,C-DIAMIDE SYNTHASE"/>
    <property type="match status" value="1"/>
</dbReference>
<comment type="cofactor">
    <cofactor evidence="1 7">
        <name>Mg(2+)</name>
        <dbReference type="ChEBI" id="CHEBI:18420"/>
    </cofactor>
</comment>
<protein>
    <recommendedName>
        <fullName evidence="7">Hydrogenobyrinate a,c-diamide synthase</fullName>
        <ecNumber evidence="7">6.3.5.9</ecNumber>
    </recommendedName>
    <alternativeName>
        <fullName evidence="7">Hydrogenobyrinic acid a,c-diamide synthase</fullName>
    </alternativeName>
</protein>
<evidence type="ECO:0000256" key="7">
    <source>
        <dbReference type="HAMAP-Rule" id="MF_00027"/>
    </source>
</evidence>
<keyword evidence="3 7" id="KW-0547">Nucleotide-binding</keyword>
<dbReference type="NCBIfam" id="NF002204">
    <property type="entry name" value="PRK01077.1"/>
    <property type="match status" value="1"/>
</dbReference>
<dbReference type="Pfam" id="PF07685">
    <property type="entry name" value="GATase_3"/>
    <property type="match status" value="1"/>
</dbReference>
<dbReference type="InterPro" id="IPR027417">
    <property type="entry name" value="P-loop_NTPase"/>
</dbReference>
<keyword evidence="4 7" id="KW-0067">ATP-binding</keyword>
<accession>A0A438AYU8</accession>
<dbReference type="Pfam" id="PF01656">
    <property type="entry name" value="CbiA"/>
    <property type="match status" value="1"/>
</dbReference>
<dbReference type="EC" id="6.3.5.9" evidence="7"/>
<evidence type="ECO:0000256" key="3">
    <source>
        <dbReference type="ARBA" id="ARBA00022741"/>
    </source>
</evidence>
<evidence type="ECO:0000256" key="6">
    <source>
        <dbReference type="ARBA" id="ARBA00022962"/>
    </source>
</evidence>
<name>A0A438AYU8_9NOCA</name>
<sequence length="464" mass="47512">MVKSAPAVVVAAPSSGSGKTTVATGLMGALRAAGDRVAPFKVGPDYIDPGYHALAAGRPGRNLDTVLVGADRIGPLFRHGSDGSDIAVVEGVMGLFDGKIDPGSAEPSAEGSTAQIAAALGAPVVLVVDARGHSQSLAAVLHGFSTYDPTVRIGGVILNRVGSARHEAVLRQACERVGLPVLGSVPRLAELEVPSRHLGLVPAIEHGPAALEAVAVMTELAAAHLDLAAIRALARSSVADAGWDPAAEVGSVPDGPRPVIALAGGVAFTFGYAEHRELLEAAGADVVTFDPLTDELPTGTAGLVLPGGFPEEHTVALSANTALLQQVRQLAVDGAPIHAECAGLLYLIRSLDGHAMAGVIDVDAHFGERLTLGYREAVAVTDSVLFDAGARVTGHEFHRTSVEVDTADGYASAWGWRAWDAGATREGFVGGPEGSMAGVHASYLHTHPAGNPRAVRRFVEAARG</sequence>
<dbReference type="CDD" id="cd03130">
    <property type="entry name" value="GATase1_CobB"/>
    <property type="match status" value="1"/>
</dbReference>
<dbReference type="InterPro" id="IPR029062">
    <property type="entry name" value="Class_I_gatase-like"/>
</dbReference>
<dbReference type="GO" id="GO:0005524">
    <property type="term" value="F:ATP binding"/>
    <property type="evidence" value="ECO:0007669"/>
    <property type="project" value="UniProtKB-UniRule"/>
</dbReference>
<evidence type="ECO:0000256" key="1">
    <source>
        <dbReference type="ARBA" id="ARBA00001946"/>
    </source>
</evidence>
<gene>
    <name evidence="7" type="primary">cobB</name>
    <name evidence="10" type="ORF">EGT50_04910</name>
</gene>
<organism evidence="10 11">
    <name type="scientific">Rhodococcus xishaensis</name>
    <dbReference type="NCBI Taxonomy" id="2487364"/>
    <lineage>
        <taxon>Bacteria</taxon>
        <taxon>Bacillati</taxon>
        <taxon>Actinomycetota</taxon>
        <taxon>Actinomycetes</taxon>
        <taxon>Mycobacteriales</taxon>
        <taxon>Nocardiaceae</taxon>
        <taxon>Rhodococcus</taxon>
    </lineage>
</organism>
<keyword evidence="6 7" id="KW-0315">Glutamine amidotransferase</keyword>
<evidence type="ECO:0000256" key="2">
    <source>
        <dbReference type="ARBA" id="ARBA00022598"/>
    </source>
</evidence>
<keyword evidence="5 7" id="KW-0460">Magnesium</keyword>
<evidence type="ECO:0000313" key="10">
    <source>
        <dbReference type="EMBL" id="RVW03858.1"/>
    </source>
</evidence>
<dbReference type="InterPro" id="IPR004484">
    <property type="entry name" value="CbiA/CobB_synth"/>
</dbReference>
<dbReference type="OrthoDB" id="9764035at2"/>
<dbReference type="GO" id="GO:0009236">
    <property type="term" value="P:cobalamin biosynthetic process"/>
    <property type="evidence" value="ECO:0007669"/>
    <property type="project" value="UniProtKB-UniRule"/>
</dbReference>
<dbReference type="Gene3D" id="3.40.50.300">
    <property type="entry name" value="P-loop containing nucleotide triphosphate hydrolases"/>
    <property type="match status" value="2"/>
</dbReference>
<dbReference type="EMBL" id="RKLO01000002">
    <property type="protein sequence ID" value="RVW03858.1"/>
    <property type="molecule type" value="Genomic_DNA"/>
</dbReference>
<keyword evidence="7" id="KW-0169">Cobalamin biosynthesis</keyword>
<dbReference type="NCBIfam" id="TIGR00379">
    <property type="entry name" value="cobB"/>
    <property type="match status" value="1"/>
</dbReference>
<dbReference type="SUPFAM" id="SSF52317">
    <property type="entry name" value="Class I glutamine amidotransferase-like"/>
    <property type="match status" value="1"/>
</dbReference>
<feature type="site" description="Increases nucleophilicity of active site Cys" evidence="7">
    <location>
        <position position="445"/>
    </location>
</feature>
<dbReference type="RefSeq" id="WP_127951474.1">
    <property type="nucleotide sequence ID" value="NZ_RKLO01000002.1"/>
</dbReference>
<evidence type="ECO:0000259" key="9">
    <source>
        <dbReference type="Pfam" id="PF07685"/>
    </source>
</evidence>
<dbReference type="InterPro" id="IPR002586">
    <property type="entry name" value="CobQ/CobB/MinD/ParA_Nub-bd_dom"/>
</dbReference>
<dbReference type="Proteomes" id="UP000283479">
    <property type="component" value="Unassembled WGS sequence"/>
</dbReference>
<keyword evidence="2 7" id="KW-0436">Ligase</keyword>
<dbReference type="HAMAP" id="MF_00027">
    <property type="entry name" value="CobB_CbiA"/>
    <property type="match status" value="1"/>
</dbReference>
<feature type="domain" description="CobB/CobQ-like glutamine amidotransferase" evidence="9">
    <location>
        <begin position="277"/>
        <end position="447"/>
    </location>
</feature>
<dbReference type="GO" id="GO:0043802">
    <property type="term" value="F:hydrogenobyrinic acid a,c-diamide synthase (glutamine-hydrolysing) activity"/>
    <property type="evidence" value="ECO:0007669"/>
    <property type="project" value="UniProtKB-UniRule"/>
</dbReference>
<evidence type="ECO:0000256" key="5">
    <source>
        <dbReference type="ARBA" id="ARBA00022842"/>
    </source>
</evidence>
<comment type="function">
    <text evidence="7">Catalyzes the ATP-dependent amidation of the two carboxylate groups at positions a and c of hydrogenobyrinate, using either L-glutamine or ammonia as the nitrogen source.</text>
</comment>
<dbReference type="InterPro" id="IPR011698">
    <property type="entry name" value="GATase_3"/>
</dbReference>
<evidence type="ECO:0000256" key="4">
    <source>
        <dbReference type="ARBA" id="ARBA00022840"/>
    </source>
</evidence>